<evidence type="ECO:0000256" key="13">
    <source>
        <dbReference type="SAM" id="Phobius"/>
    </source>
</evidence>
<keyword evidence="17" id="KW-1185">Reference proteome</keyword>
<evidence type="ECO:0000256" key="1">
    <source>
        <dbReference type="ARBA" id="ARBA00004479"/>
    </source>
</evidence>
<keyword evidence="5" id="KW-0677">Repeat</keyword>
<dbReference type="Gene3D" id="2.60.40.10">
    <property type="entry name" value="Immunoglobulins"/>
    <property type="match status" value="6"/>
</dbReference>
<dbReference type="PANTHER" id="PTHR48423:SF1">
    <property type="entry name" value="INTERLEUKIN-27 RECEPTOR SUBUNIT ALPHA"/>
    <property type="match status" value="1"/>
</dbReference>
<feature type="region of interest" description="Disordered" evidence="12">
    <location>
        <begin position="784"/>
        <end position="811"/>
    </location>
</feature>
<keyword evidence="7 13" id="KW-0472">Membrane</keyword>
<dbReference type="Pfam" id="PF00041">
    <property type="entry name" value="fn3"/>
    <property type="match status" value="2"/>
</dbReference>
<feature type="transmembrane region" description="Helical" evidence="13">
    <location>
        <begin position="643"/>
        <end position="665"/>
    </location>
</feature>
<dbReference type="InParanoid" id="A0A7N8X1A4"/>
<evidence type="ECO:0000256" key="10">
    <source>
        <dbReference type="ARBA" id="ARBA00023180"/>
    </source>
</evidence>
<evidence type="ECO:0000256" key="8">
    <source>
        <dbReference type="ARBA" id="ARBA00023157"/>
    </source>
</evidence>
<dbReference type="InterPro" id="IPR010457">
    <property type="entry name" value="IgC2-like_lig-bd"/>
</dbReference>
<evidence type="ECO:0000313" key="16">
    <source>
        <dbReference type="Ensembl" id="ENSMAMP00000043725.1"/>
    </source>
</evidence>
<dbReference type="SMART" id="SM00060">
    <property type="entry name" value="FN3"/>
    <property type="match status" value="3"/>
</dbReference>
<dbReference type="Ensembl" id="ENSMAMT00000055857.1">
    <property type="protein sequence ID" value="ENSMAMP00000043725.1"/>
    <property type="gene ID" value="ENSMAMG00000022593.2"/>
</dbReference>
<dbReference type="InterPro" id="IPR052672">
    <property type="entry name" value="Type1_Cytokine_Rcpt_Type2"/>
</dbReference>
<dbReference type="GO" id="GO:0004896">
    <property type="term" value="F:cytokine receptor activity"/>
    <property type="evidence" value="ECO:0007669"/>
    <property type="project" value="InterPro"/>
</dbReference>
<dbReference type="InterPro" id="IPR003529">
    <property type="entry name" value="Hematopoietin_rcpt_Gp130_CS"/>
</dbReference>
<evidence type="ECO:0000256" key="5">
    <source>
        <dbReference type="ARBA" id="ARBA00022737"/>
    </source>
</evidence>
<dbReference type="SUPFAM" id="SSF48726">
    <property type="entry name" value="Immunoglobulin"/>
    <property type="match status" value="1"/>
</dbReference>
<dbReference type="FunCoup" id="A0A7N8X1A4">
    <property type="interactions" value="730"/>
</dbReference>
<evidence type="ECO:0000256" key="3">
    <source>
        <dbReference type="ARBA" id="ARBA00022692"/>
    </source>
</evidence>
<evidence type="ECO:0000256" key="11">
    <source>
        <dbReference type="ARBA" id="ARBA00023319"/>
    </source>
</evidence>
<feature type="domain" description="Fibronectin type-III" evidence="15">
    <location>
        <begin position="233"/>
        <end position="331"/>
    </location>
</feature>
<dbReference type="CDD" id="cd00063">
    <property type="entry name" value="FN3"/>
    <property type="match status" value="3"/>
</dbReference>
<dbReference type="FunFam" id="2.60.40.10:FF:000524">
    <property type="entry name" value="Interleukin-6 receptor subunit beta"/>
    <property type="match status" value="1"/>
</dbReference>
<dbReference type="PANTHER" id="PTHR48423">
    <property type="entry name" value="INTERLEUKIN-27 RECEPTOR SUBUNIT ALPHA"/>
    <property type="match status" value="1"/>
</dbReference>
<keyword evidence="6 13" id="KW-1133">Transmembrane helix</keyword>
<feature type="domain" description="Fibronectin type-III" evidence="15">
    <location>
        <begin position="542"/>
        <end position="636"/>
    </location>
</feature>
<dbReference type="AlphaFoldDB" id="A0A7N8X1A4"/>
<dbReference type="InterPro" id="IPR013783">
    <property type="entry name" value="Ig-like_fold"/>
</dbReference>
<evidence type="ECO:0000313" key="17">
    <source>
        <dbReference type="Proteomes" id="UP000261640"/>
    </source>
</evidence>
<dbReference type="PROSITE" id="PS50853">
    <property type="entry name" value="FN3"/>
    <property type="match status" value="2"/>
</dbReference>
<evidence type="ECO:0000256" key="4">
    <source>
        <dbReference type="ARBA" id="ARBA00022729"/>
    </source>
</evidence>
<dbReference type="InterPro" id="IPR003961">
    <property type="entry name" value="FN3_dom"/>
</dbReference>
<sequence length="906" mass="101903">MVSARLLQLLVLARLLSALPARGENDSHLVIAPQSPLLEIGTNFTATCLIINTDKITADDLYWKLHDTTVPKEQYIKVNSSALNVTVLITNERAEWLFCSCNKEKNHYVFLNSGKFIHGIFLRKGYRPEKPENLSCLSVQEKFYISPVLSCKWDSVGRQTPDIPTTYTLFVRVIPSENFSMSTDENHTEVRLNVFPNHMTMEVWVEARNKLGTAESEHLKVDAVVISSLKTNPPSDVRVISEPSFPAALLINWTQPIEKYYLRLTYQIRYCPEGSQSWTYVPPEDIAKDIESFRLQDLQPDTVYVIQVRCKNAVEGHGHWSNWSANTTKRTPEFRPKSKPDLWRVIAEGDSINERRVQIICKDPVLANGRILKFDIKIQDVKHKVKNVSWEWESILVNRTEANSSSNQRKITPLKEILLANTKSVKVHVTASNSVGKSAEASLVISEKALPPPVEELKVWPKEGQLWLKWNPPTSMNVTEYVVEWVTGDQIDWQKENRNTLKTAIKGNLETFVCYTISVYPIYYGRIGKPTTEKAYLEQGAPIEGPIVRLRGKPGRNEAELVWTEIPQQSQRGFITNYTISYTSGTKLHNITVPVNTTSYTLRSLSGNTKYDIWINASTIQGSTKGFNHSFTTLKYAPGEIELIVVGVSLGFLFVVVMTMLLCIYKKDVITKNFWPQIPNPGESTIGSWSPDYSLKTDTPKENCLSGISVLDVDVCDGKCVFEEDKASLPLKKDKYLSEEHSSGIGGSSCMSSPRQSVSDSDEGGDMADTTASTIQYSSVVASNGYKGQTPSSQPQQGIFSRSESTQPLLDSEENPDMIVHEGSGHFQRFSRRPCFTRTAEGEDDSNPADISQLEMHQQEMLEHLDFCPLEENPEQTTPTDEHSADWLPSAPVSSYMPQLGGYRSQ</sequence>
<keyword evidence="3 13" id="KW-0812">Transmembrane</keyword>
<evidence type="ECO:0000256" key="6">
    <source>
        <dbReference type="ARBA" id="ARBA00022989"/>
    </source>
</evidence>
<dbReference type="GO" id="GO:0005886">
    <property type="term" value="C:plasma membrane"/>
    <property type="evidence" value="ECO:0007669"/>
    <property type="project" value="UniProtKB-ARBA"/>
</dbReference>
<evidence type="ECO:0000259" key="15">
    <source>
        <dbReference type="PROSITE" id="PS50853"/>
    </source>
</evidence>
<feature type="chain" id="PRO_5030656699" evidence="14">
    <location>
        <begin position="19"/>
        <end position="906"/>
    </location>
</feature>
<keyword evidence="8" id="KW-1015">Disulfide bond</keyword>
<protein>
    <submittedName>
        <fullName evidence="16">Interleukin 6 signal transducer</fullName>
    </submittedName>
</protein>
<keyword evidence="10" id="KW-0325">Glycoprotein</keyword>
<dbReference type="Pfam" id="PF06328">
    <property type="entry name" value="Lep_receptor_Ig"/>
    <property type="match status" value="1"/>
</dbReference>
<dbReference type="GeneTree" id="ENSGT00940000155603"/>
<feature type="region of interest" description="Disordered" evidence="12">
    <location>
        <begin position="866"/>
        <end position="906"/>
    </location>
</feature>
<evidence type="ECO:0000256" key="14">
    <source>
        <dbReference type="SAM" id="SignalP"/>
    </source>
</evidence>
<feature type="signal peptide" evidence="14">
    <location>
        <begin position="1"/>
        <end position="18"/>
    </location>
</feature>
<dbReference type="Proteomes" id="UP000261640">
    <property type="component" value="Unplaced"/>
</dbReference>
<evidence type="ECO:0000256" key="7">
    <source>
        <dbReference type="ARBA" id="ARBA00023136"/>
    </source>
</evidence>
<dbReference type="InterPro" id="IPR036116">
    <property type="entry name" value="FN3_sf"/>
</dbReference>
<reference evidence="16" key="2">
    <citation type="submission" date="2025-09" db="UniProtKB">
        <authorList>
            <consortium name="Ensembl"/>
        </authorList>
    </citation>
    <scope>IDENTIFICATION</scope>
</reference>
<evidence type="ECO:0000256" key="9">
    <source>
        <dbReference type="ARBA" id="ARBA00023170"/>
    </source>
</evidence>
<dbReference type="SUPFAM" id="SSF49265">
    <property type="entry name" value="Fibronectin type III"/>
    <property type="match status" value="3"/>
</dbReference>
<evidence type="ECO:0000256" key="12">
    <source>
        <dbReference type="SAM" id="MobiDB-lite"/>
    </source>
</evidence>
<dbReference type="PROSITE" id="PS01353">
    <property type="entry name" value="HEMATOPO_REC_L_F2"/>
    <property type="match status" value="1"/>
</dbReference>
<keyword evidence="9" id="KW-0675">Receptor</keyword>
<accession>A0A7N8X1A4</accession>
<reference evidence="16" key="1">
    <citation type="submission" date="2025-08" db="UniProtKB">
        <authorList>
            <consortium name="Ensembl"/>
        </authorList>
    </citation>
    <scope>IDENTIFICATION</scope>
</reference>
<comment type="subcellular location">
    <subcellularLocation>
        <location evidence="1">Membrane</location>
        <topology evidence="1">Single-pass type I membrane protein</topology>
    </subcellularLocation>
</comment>
<dbReference type="InterPro" id="IPR036179">
    <property type="entry name" value="Ig-like_dom_sf"/>
</dbReference>
<evidence type="ECO:0000256" key="2">
    <source>
        <dbReference type="ARBA" id="ARBA00008921"/>
    </source>
</evidence>
<proteinExistence type="inferred from homology"/>
<organism evidence="16 17">
    <name type="scientific">Mastacembelus armatus</name>
    <name type="common">zig-zag eel</name>
    <dbReference type="NCBI Taxonomy" id="205130"/>
    <lineage>
        <taxon>Eukaryota</taxon>
        <taxon>Metazoa</taxon>
        <taxon>Chordata</taxon>
        <taxon>Craniata</taxon>
        <taxon>Vertebrata</taxon>
        <taxon>Euteleostomi</taxon>
        <taxon>Actinopterygii</taxon>
        <taxon>Neopterygii</taxon>
        <taxon>Teleostei</taxon>
        <taxon>Neoteleostei</taxon>
        <taxon>Acanthomorphata</taxon>
        <taxon>Anabantaria</taxon>
        <taxon>Synbranchiformes</taxon>
        <taxon>Mastacembelidae</taxon>
        <taxon>Mastacembelus</taxon>
    </lineage>
</organism>
<keyword evidence="4 14" id="KW-0732">Signal</keyword>
<comment type="similarity">
    <text evidence="2">Belongs to the type I cytokine receptor family. Type 2 subfamily.</text>
</comment>
<keyword evidence="11" id="KW-0393">Immunoglobulin domain</keyword>
<name>A0A7N8X1A4_9TELE</name>
<feature type="region of interest" description="Disordered" evidence="12">
    <location>
        <begin position="740"/>
        <end position="769"/>
    </location>
</feature>
<feature type="compositionally biased region" description="Polar residues" evidence="12">
    <location>
        <begin position="784"/>
        <end position="809"/>
    </location>
</feature>